<dbReference type="SUPFAM" id="SSF103575">
    <property type="entry name" value="Plexin repeat"/>
    <property type="match status" value="2"/>
</dbReference>
<evidence type="ECO:0000256" key="3">
    <source>
        <dbReference type="ARBA" id="ARBA00022475"/>
    </source>
</evidence>
<dbReference type="PRINTS" id="PR01186">
    <property type="entry name" value="INTEGRINB"/>
</dbReference>
<feature type="chain" id="PRO_5036209593" description="Integrin beta" evidence="15">
    <location>
        <begin position="23"/>
        <end position="1047"/>
    </location>
</feature>
<evidence type="ECO:0000259" key="17">
    <source>
        <dbReference type="SMART" id="SM01242"/>
    </source>
</evidence>
<organism evidence="18">
    <name type="scientific">Darwinula stevensoni</name>
    <dbReference type="NCBI Taxonomy" id="69355"/>
    <lineage>
        <taxon>Eukaryota</taxon>
        <taxon>Metazoa</taxon>
        <taxon>Ecdysozoa</taxon>
        <taxon>Arthropoda</taxon>
        <taxon>Crustacea</taxon>
        <taxon>Oligostraca</taxon>
        <taxon>Ostracoda</taxon>
        <taxon>Podocopa</taxon>
        <taxon>Podocopida</taxon>
        <taxon>Darwinulocopina</taxon>
        <taxon>Darwinuloidea</taxon>
        <taxon>Darwinulidae</taxon>
        <taxon>Darwinula</taxon>
    </lineage>
</organism>
<dbReference type="EMBL" id="CAJPEV010000467">
    <property type="protein sequence ID" value="CAG0885589.1"/>
    <property type="molecule type" value="Genomic_DNA"/>
</dbReference>
<keyword evidence="5 13" id="KW-0812">Transmembrane</keyword>
<dbReference type="GO" id="GO:0007160">
    <property type="term" value="P:cell-matrix adhesion"/>
    <property type="evidence" value="ECO:0007669"/>
    <property type="project" value="TreeGrafter"/>
</dbReference>
<comment type="similarity">
    <text evidence="2 13">Belongs to the integrin beta chain family.</text>
</comment>
<dbReference type="OrthoDB" id="410592at2759"/>
<feature type="compositionally biased region" description="Polar residues" evidence="14">
    <location>
        <begin position="164"/>
        <end position="174"/>
    </location>
</feature>
<evidence type="ECO:0000256" key="8">
    <source>
        <dbReference type="ARBA" id="ARBA00022989"/>
    </source>
</evidence>
<dbReference type="InterPro" id="IPR057243">
    <property type="entry name" value="Integrin_I-EGF_CS"/>
</dbReference>
<evidence type="ECO:0000256" key="13">
    <source>
        <dbReference type="RuleBase" id="RU000633"/>
    </source>
</evidence>
<dbReference type="Pfam" id="PF07965">
    <property type="entry name" value="Integrin_B_tail"/>
    <property type="match status" value="1"/>
</dbReference>
<dbReference type="GO" id="GO:0005925">
    <property type="term" value="C:focal adhesion"/>
    <property type="evidence" value="ECO:0007669"/>
    <property type="project" value="TreeGrafter"/>
</dbReference>
<dbReference type="Gene3D" id="4.10.1240.30">
    <property type="match status" value="1"/>
</dbReference>
<keyword evidence="7" id="KW-0677">Repeat</keyword>
<keyword evidence="10" id="KW-0472">Membrane</keyword>
<dbReference type="InterPro" id="IPR036465">
    <property type="entry name" value="vWFA_dom_sf"/>
</dbReference>
<dbReference type="Pfam" id="PF00362">
    <property type="entry name" value="Integrin_beta"/>
    <property type="match status" value="2"/>
</dbReference>
<reference evidence="18" key="1">
    <citation type="submission" date="2020-11" db="EMBL/GenBank/DDBJ databases">
        <authorList>
            <person name="Tran Van P."/>
        </authorList>
    </citation>
    <scope>NUCLEOTIDE SEQUENCE</scope>
</reference>
<keyword evidence="11" id="KW-1015">Disulfide bond</keyword>
<dbReference type="SUPFAM" id="SSF69687">
    <property type="entry name" value="Integrin beta tail domain"/>
    <property type="match status" value="1"/>
</dbReference>
<dbReference type="PROSITE" id="PS00243">
    <property type="entry name" value="I_EGF_1"/>
    <property type="match status" value="2"/>
</dbReference>
<dbReference type="Proteomes" id="UP000677054">
    <property type="component" value="Unassembled WGS sequence"/>
</dbReference>
<keyword evidence="19" id="KW-1185">Reference proteome</keyword>
<dbReference type="InterPro" id="IPR057073">
    <property type="entry name" value="EGF_integrin_2"/>
</dbReference>
<dbReference type="Gene3D" id="2.60.40.1510">
    <property type="entry name" value="ntegrin, alpha v. Chain A, domain 3"/>
    <property type="match status" value="1"/>
</dbReference>
<dbReference type="Pfam" id="PF23105">
    <property type="entry name" value="EGF_integrin"/>
    <property type="match status" value="2"/>
</dbReference>
<feature type="region of interest" description="Disordered" evidence="14">
    <location>
        <begin position="885"/>
        <end position="929"/>
    </location>
</feature>
<evidence type="ECO:0000256" key="9">
    <source>
        <dbReference type="ARBA" id="ARBA00023037"/>
    </source>
</evidence>
<dbReference type="GO" id="GO:0005178">
    <property type="term" value="F:integrin binding"/>
    <property type="evidence" value="ECO:0007669"/>
    <property type="project" value="TreeGrafter"/>
</dbReference>
<keyword evidence="3" id="KW-1003">Cell membrane</keyword>
<evidence type="ECO:0000256" key="7">
    <source>
        <dbReference type="ARBA" id="ARBA00022737"/>
    </source>
</evidence>
<keyword evidence="9 13" id="KW-0401">Integrin</keyword>
<gene>
    <name evidence="18" type="ORF">DSTB1V02_LOCUS3546</name>
</gene>
<dbReference type="AlphaFoldDB" id="A0A7R9A0H6"/>
<dbReference type="PANTHER" id="PTHR10082:SF60">
    <property type="entry name" value="INTEGRIN BETA-PS"/>
    <property type="match status" value="1"/>
</dbReference>
<keyword evidence="13" id="KW-0130">Cell adhesion</keyword>
<dbReference type="GO" id="GO:0008305">
    <property type="term" value="C:integrin complex"/>
    <property type="evidence" value="ECO:0007669"/>
    <property type="project" value="TreeGrafter"/>
</dbReference>
<dbReference type="GO" id="GO:0016477">
    <property type="term" value="P:cell migration"/>
    <property type="evidence" value="ECO:0007669"/>
    <property type="project" value="TreeGrafter"/>
</dbReference>
<feature type="region of interest" description="Disordered" evidence="14">
    <location>
        <begin position="151"/>
        <end position="181"/>
    </location>
</feature>
<sequence length="1047" mass="116729">MSPVTASFVVVVVSSVVGLSGGKEAPCVSKSSCGECLRTSPQCSWCPDDVRERLRLTPYFPLSVGVCLGMEAQCDSRQSCGECLEIDEQCSWCSDDVRASSFIASVEEFRLRGVLGFAVKSLAVVGNGVPGLLAPLRHVRATPRTQMLPEQHRHVERRGENRQWLDQATESTSLEGRRHPPTRYDSGNLLMGNLLLPGNPYLHAFDRCDLAGEEQSVKLTYTVSQNYPLDLYYLMDLTNTMKPHLDTLKKIGDELAKTLTNLTRNYQIGFGSFVDKPVWPFAGLREDFIQNPCPDCISLYSFRHHLNFTYNMAHFVGNVSQAKLSGSLDAAEGGLDALYQAAVCERRLGWRNQSRRVILYTTDSKTMPHVAGDGKLGGVTQRVNETCRLGPSGYYEDALEFDYPSIEELDRALTEAGVAVVFAVTREAQNIYGPLGKTLNALNEVTVLDHPDDIIHVIRNAYKNLTSVVKFVDNATQTLDLRYWSSCLERGGEPKETRECPGLSLGDSVNFVLNISFRTCPPKEERIAWIKVNPLGLREKTLIRVKMLCECECERGSESAPSSKRCKNHGKLVCGACECDEGRYGRNCDCSVGGEGVDPENWKEKCRPFNASEEDPMCSGRGSCDCDRCVCDQPGDGSGQVFGPFCECDTRLCPRSPDGKSCGGPTRGVCNCTTCACYDGHSGDDCCEREEDCIPPGGSSLGACSGHGQCVCSVCECHDTPLGRYHGKYCEVCPTCRQQCGRYRDCVECRVFQSGPMGSDCHANCSMPIIEIDRMFQEDDLQGERDRCGFMDETGCRYEFIYYFDSNQQVMIEASTVRRGFRPGHLLPPKEERVTWIAVSSLGLREKTFIRVETICECQKGICVCTIGSDTFQFDLRFLVSSPRKKNTCPDAEPGHSADGKNRSATDDGASVVPSRHPNGEEQSVKPTYTMGKNHPRDLYYLMDLTNTMKPHLDTLKKIDAIRCFLVITRDELAKTLTNLSLNYRIEFGSFVDKPVWPFAGLREDFIQNPCRDCVPLYGFRHHLNFTYNIPAEKKPRYKFMRSDETS</sequence>
<evidence type="ECO:0000256" key="5">
    <source>
        <dbReference type="ARBA" id="ARBA00022692"/>
    </source>
</evidence>
<dbReference type="InterPro" id="IPR002369">
    <property type="entry name" value="Integrin_bsu_VWA"/>
</dbReference>
<dbReference type="SMART" id="SM01242">
    <property type="entry name" value="Integrin_B_tail"/>
    <property type="match status" value="1"/>
</dbReference>
<dbReference type="GO" id="GO:0033627">
    <property type="term" value="P:cell adhesion mediated by integrin"/>
    <property type="evidence" value="ECO:0007669"/>
    <property type="project" value="TreeGrafter"/>
</dbReference>
<keyword evidence="12" id="KW-0325">Glycoprotein</keyword>
<dbReference type="InterPro" id="IPR033760">
    <property type="entry name" value="Integrin_beta_N"/>
</dbReference>
<evidence type="ECO:0000256" key="14">
    <source>
        <dbReference type="SAM" id="MobiDB-lite"/>
    </source>
</evidence>
<feature type="compositionally biased region" description="Basic and acidic residues" evidence="14">
    <location>
        <begin position="893"/>
        <end position="906"/>
    </location>
</feature>
<dbReference type="Pfam" id="PF17205">
    <property type="entry name" value="PSI_integrin"/>
    <property type="match status" value="1"/>
</dbReference>
<dbReference type="Gene3D" id="3.40.50.410">
    <property type="entry name" value="von Willebrand factor, type A domain"/>
    <property type="match status" value="2"/>
</dbReference>
<keyword evidence="6 15" id="KW-0732">Signal</keyword>
<dbReference type="InterPro" id="IPR012896">
    <property type="entry name" value="Integrin_bsu_tail"/>
</dbReference>
<feature type="signal peptide" evidence="15">
    <location>
        <begin position="1"/>
        <end position="22"/>
    </location>
</feature>
<feature type="domain" description="Integrin beta subunit VWA" evidence="16">
    <location>
        <begin position="79"/>
        <end position="551"/>
    </location>
</feature>
<comment type="subcellular location">
    <subcellularLocation>
        <location evidence="1 13">Cell membrane</location>
        <topology evidence="1 13">Single-pass type I membrane protein</topology>
    </subcellularLocation>
</comment>
<keyword evidence="4" id="KW-0245">EGF-like domain</keyword>
<dbReference type="GO" id="GO:0009986">
    <property type="term" value="C:cell surface"/>
    <property type="evidence" value="ECO:0007669"/>
    <property type="project" value="TreeGrafter"/>
</dbReference>
<dbReference type="FunFam" id="2.10.25.10:FF:000036">
    <property type="entry name" value="Integrin beta"/>
    <property type="match status" value="1"/>
</dbReference>
<feature type="domain" description="Integrin beta subunit tail" evidence="17">
    <location>
        <begin position="740"/>
        <end position="841"/>
    </location>
</feature>
<dbReference type="InterPro" id="IPR036349">
    <property type="entry name" value="Integrin_bsu_tail_dom_sf"/>
</dbReference>
<keyword evidence="8" id="KW-1133">Transmembrane helix</keyword>
<dbReference type="Gene3D" id="2.10.25.10">
    <property type="entry name" value="Laminin"/>
    <property type="match status" value="3"/>
</dbReference>
<dbReference type="GO" id="GO:0007229">
    <property type="term" value="P:integrin-mediated signaling pathway"/>
    <property type="evidence" value="ECO:0007669"/>
    <property type="project" value="UniProtKB-KW"/>
</dbReference>
<dbReference type="InterPro" id="IPR015812">
    <property type="entry name" value="Integrin_bsu"/>
</dbReference>
<accession>A0A7R9A0H6</accession>
<evidence type="ECO:0000256" key="11">
    <source>
        <dbReference type="ARBA" id="ARBA00023157"/>
    </source>
</evidence>
<evidence type="ECO:0000259" key="16">
    <source>
        <dbReference type="SMART" id="SM00187"/>
    </source>
</evidence>
<dbReference type="SUPFAM" id="SSF53300">
    <property type="entry name" value="vWA-like"/>
    <property type="match status" value="2"/>
</dbReference>
<evidence type="ECO:0000256" key="4">
    <source>
        <dbReference type="ARBA" id="ARBA00022536"/>
    </source>
</evidence>
<protein>
    <recommendedName>
        <fullName evidence="13">Integrin beta</fullName>
    </recommendedName>
</protein>
<feature type="compositionally biased region" description="Basic and acidic residues" evidence="14">
    <location>
        <begin position="151"/>
        <end position="163"/>
    </location>
</feature>
<proteinExistence type="inferred from homology"/>
<dbReference type="EMBL" id="LR899984">
    <property type="protein sequence ID" value="CAD7243630.1"/>
    <property type="molecule type" value="Genomic_DNA"/>
</dbReference>
<evidence type="ECO:0000313" key="18">
    <source>
        <dbReference type="EMBL" id="CAD7243630.1"/>
    </source>
</evidence>
<evidence type="ECO:0000256" key="2">
    <source>
        <dbReference type="ARBA" id="ARBA00007449"/>
    </source>
</evidence>
<evidence type="ECO:0000256" key="12">
    <source>
        <dbReference type="ARBA" id="ARBA00023180"/>
    </source>
</evidence>
<evidence type="ECO:0000256" key="6">
    <source>
        <dbReference type="ARBA" id="ARBA00022729"/>
    </source>
</evidence>
<evidence type="ECO:0000256" key="10">
    <source>
        <dbReference type="ARBA" id="ARBA00023136"/>
    </source>
</evidence>
<evidence type="ECO:0000256" key="15">
    <source>
        <dbReference type="SAM" id="SignalP"/>
    </source>
</evidence>
<dbReference type="PANTHER" id="PTHR10082">
    <property type="entry name" value="INTEGRIN BETA SUBUNIT"/>
    <property type="match status" value="1"/>
</dbReference>
<dbReference type="GO" id="GO:0007157">
    <property type="term" value="P:heterophilic cell-cell adhesion via plasma membrane cell adhesion molecules"/>
    <property type="evidence" value="ECO:0007669"/>
    <property type="project" value="UniProtKB-ARBA"/>
</dbReference>
<dbReference type="SMART" id="SM00187">
    <property type="entry name" value="INB"/>
    <property type="match status" value="1"/>
</dbReference>
<name>A0A7R9A0H6_9CRUS</name>
<evidence type="ECO:0000313" key="19">
    <source>
        <dbReference type="Proteomes" id="UP000677054"/>
    </source>
</evidence>
<dbReference type="SUPFAM" id="SSF69179">
    <property type="entry name" value="Integrin domains"/>
    <property type="match status" value="1"/>
</dbReference>
<dbReference type="InterPro" id="IPR032695">
    <property type="entry name" value="Integrin_dom_sf"/>
</dbReference>
<evidence type="ECO:0000256" key="1">
    <source>
        <dbReference type="ARBA" id="ARBA00004251"/>
    </source>
</evidence>